<feature type="compositionally biased region" description="Low complexity" evidence="5">
    <location>
        <begin position="51"/>
        <end position="65"/>
    </location>
</feature>
<dbReference type="InterPro" id="IPR000719">
    <property type="entry name" value="Prot_kinase_dom"/>
</dbReference>
<feature type="region of interest" description="Disordered" evidence="5">
    <location>
        <begin position="460"/>
        <end position="482"/>
    </location>
</feature>
<proteinExistence type="predicted"/>
<dbReference type="Gene3D" id="3.30.200.20">
    <property type="entry name" value="Phosphorylase Kinase, domain 1"/>
    <property type="match status" value="1"/>
</dbReference>
<dbReference type="SUPFAM" id="SSF56112">
    <property type="entry name" value="Protein kinase-like (PK-like)"/>
    <property type="match status" value="1"/>
</dbReference>
<accession>A0A7S4JDB6</accession>
<keyword evidence="2" id="KW-0547">Nucleotide-binding</keyword>
<dbReference type="PROSITE" id="PS50011">
    <property type="entry name" value="PROTEIN_KINASE_DOM"/>
    <property type="match status" value="1"/>
</dbReference>
<keyword evidence="4" id="KW-0067">ATP-binding</keyword>
<evidence type="ECO:0000256" key="4">
    <source>
        <dbReference type="ARBA" id="ARBA00022840"/>
    </source>
</evidence>
<dbReference type="InterPro" id="IPR051681">
    <property type="entry name" value="Ser/Thr_Kinases-Pseudokinases"/>
</dbReference>
<evidence type="ECO:0000256" key="5">
    <source>
        <dbReference type="SAM" id="MobiDB-lite"/>
    </source>
</evidence>
<dbReference type="PANTHER" id="PTHR44329:SF288">
    <property type="entry name" value="MITOGEN-ACTIVATED PROTEIN KINASE KINASE KINASE 20"/>
    <property type="match status" value="1"/>
</dbReference>
<keyword evidence="3" id="KW-0418">Kinase</keyword>
<evidence type="ECO:0000313" key="7">
    <source>
        <dbReference type="EMBL" id="CAE2259958.1"/>
    </source>
</evidence>
<gene>
    <name evidence="7" type="ORF">OAUR00152_LOCUS26211</name>
</gene>
<evidence type="ECO:0000256" key="1">
    <source>
        <dbReference type="ARBA" id="ARBA00022679"/>
    </source>
</evidence>
<feature type="domain" description="Protein kinase" evidence="6">
    <location>
        <begin position="129"/>
        <end position="457"/>
    </location>
</feature>
<dbReference type="SMART" id="SM00220">
    <property type="entry name" value="S_TKc"/>
    <property type="match status" value="1"/>
</dbReference>
<name>A0A7S4JDB6_9STRA</name>
<protein>
    <recommendedName>
        <fullName evidence="6">Protein kinase domain-containing protein</fullName>
    </recommendedName>
</protein>
<evidence type="ECO:0000259" key="6">
    <source>
        <dbReference type="PROSITE" id="PS50011"/>
    </source>
</evidence>
<dbReference type="Pfam" id="PF00069">
    <property type="entry name" value="Pkinase"/>
    <property type="match status" value="1"/>
</dbReference>
<dbReference type="EMBL" id="HBKQ01037949">
    <property type="protein sequence ID" value="CAE2259958.1"/>
    <property type="molecule type" value="Transcribed_RNA"/>
</dbReference>
<keyword evidence="1" id="KW-0808">Transferase</keyword>
<dbReference type="PANTHER" id="PTHR44329">
    <property type="entry name" value="SERINE/THREONINE-PROTEIN KINASE TNNI3K-RELATED"/>
    <property type="match status" value="1"/>
</dbReference>
<evidence type="ECO:0000256" key="2">
    <source>
        <dbReference type="ARBA" id="ARBA00022741"/>
    </source>
</evidence>
<feature type="region of interest" description="Disordered" evidence="5">
    <location>
        <begin position="50"/>
        <end position="76"/>
    </location>
</feature>
<organism evidence="7">
    <name type="scientific">Odontella aurita</name>
    <dbReference type="NCBI Taxonomy" id="265563"/>
    <lineage>
        <taxon>Eukaryota</taxon>
        <taxon>Sar</taxon>
        <taxon>Stramenopiles</taxon>
        <taxon>Ochrophyta</taxon>
        <taxon>Bacillariophyta</taxon>
        <taxon>Mediophyceae</taxon>
        <taxon>Biddulphiophycidae</taxon>
        <taxon>Eupodiscales</taxon>
        <taxon>Odontellaceae</taxon>
        <taxon>Odontella</taxon>
    </lineage>
</organism>
<dbReference type="Gene3D" id="1.10.510.10">
    <property type="entry name" value="Transferase(Phosphotransferase) domain 1"/>
    <property type="match status" value="1"/>
</dbReference>
<dbReference type="InterPro" id="IPR011009">
    <property type="entry name" value="Kinase-like_dom_sf"/>
</dbReference>
<reference evidence="7" key="1">
    <citation type="submission" date="2021-01" db="EMBL/GenBank/DDBJ databases">
        <authorList>
            <person name="Corre E."/>
            <person name="Pelletier E."/>
            <person name="Niang G."/>
            <person name="Scheremetjew M."/>
            <person name="Finn R."/>
            <person name="Kale V."/>
            <person name="Holt S."/>
            <person name="Cochrane G."/>
            <person name="Meng A."/>
            <person name="Brown T."/>
            <person name="Cohen L."/>
        </authorList>
    </citation>
    <scope>NUCLEOTIDE SEQUENCE</scope>
    <source>
        <strain evidence="7">Isolate 1302-5</strain>
    </source>
</reference>
<dbReference type="GO" id="GO:0004674">
    <property type="term" value="F:protein serine/threonine kinase activity"/>
    <property type="evidence" value="ECO:0007669"/>
    <property type="project" value="TreeGrafter"/>
</dbReference>
<dbReference type="AlphaFoldDB" id="A0A7S4JDB6"/>
<dbReference type="GO" id="GO:0005524">
    <property type="term" value="F:ATP binding"/>
    <property type="evidence" value="ECO:0007669"/>
    <property type="project" value="UniProtKB-KW"/>
</dbReference>
<evidence type="ECO:0000256" key="3">
    <source>
        <dbReference type="ARBA" id="ARBA00022777"/>
    </source>
</evidence>
<sequence>MASMAAPREYPLWPAGSGYGVPPAYTHQDMNAPYRMNGAGGIVSRSYPYSQAQAHGGQYQQQQRQQQEDGNAGDGVDPIIAAGAGRAAHRALQRMTRDSRLFHDGRGGGVSGDASSATSGIALIDRSDLIVGRLLGRGGFSEVHEARLASSYAESATAAADADAGGNSPGPATKESQQRYAVKFLRARIMKDKKKFERGAADLAIEAKLLSAFDHRHIIRLHGVTSGSLADNIALGRECSFFLILDRLHGTLDDRIQSWKERQGRHSSLLYRATHGDLRGSKRRSLLLERLRVMLDLARAVGYLHDRDVAYRDIKPENVGFDSRGVLKLFDFGLAKELKTSRRYADGSYRLTGNTGSRRYMAPEVARARPYNLSVDSYSFGILLWEVLALEKPFMGFSEAKHTQMVVEGGARPSIDRNGAHSHWPVGVQNMMELCWAGEWRDRPTFVRIVNVLGSSVDMDNGSGHGRRSGARSQKNGGPRLGCPPGMGSLLCLAGEAA</sequence>